<feature type="transmembrane region" description="Helical" evidence="10">
    <location>
        <begin position="569"/>
        <end position="591"/>
    </location>
</feature>
<keyword evidence="4" id="KW-0677">Repeat</keyword>
<feature type="region of interest" description="Disordered" evidence="9">
    <location>
        <begin position="333"/>
        <end position="393"/>
    </location>
</feature>
<feature type="transmembrane region" description="Helical" evidence="10">
    <location>
        <begin position="895"/>
        <end position="919"/>
    </location>
</feature>
<feature type="transmembrane region" description="Helical" evidence="10">
    <location>
        <begin position="931"/>
        <end position="956"/>
    </location>
</feature>
<feature type="compositionally biased region" description="Acidic residues" evidence="9">
    <location>
        <begin position="1321"/>
        <end position="1338"/>
    </location>
</feature>
<feature type="compositionally biased region" description="Basic and acidic residues" evidence="9">
    <location>
        <begin position="1273"/>
        <end position="1299"/>
    </location>
</feature>
<feature type="region of interest" description="Disordered" evidence="9">
    <location>
        <begin position="469"/>
        <end position="507"/>
    </location>
</feature>
<dbReference type="Proteomes" id="UP000557509">
    <property type="component" value="Unassembled WGS sequence"/>
</dbReference>
<dbReference type="SUPFAM" id="SSF81340">
    <property type="entry name" value="Clc chloride channel"/>
    <property type="match status" value="1"/>
</dbReference>
<evidence type="ECO:0000313" key="11">
    <source>
        <dbReference type="EMBL" id="KAF4644503.1"/>
    </source>
</evidence>
<dbReference type="InterPro" id="IPR014743">
    <property type="entry name" value="Cl-channel_core"/>
</dbReference>
<evidence type="ECO:0000256" key="3">
    <source>
        <dbReference type="ARBA" id="ARBA00022692"/>
    </source>
</evidence>
<feature type="transmembrane region" description="Helical" evidence="10">
    <location>
        <begin position="703"/>
        <end position="726"/>
    </location>
</feature>
<dbReference type="GO" id="GO:0016020">
    <property type="term" value="C:membrane"/>
    <property type="evidence" value="ECO:0007669"/>
    <property type="project" value="UniProtKB-SubCell"/>
</dbReference>
<sequence length="1605" mass="176003">MHLCMHLDALQSLCLLPNRLARRSLQTSGDAEEETRQDRRSGDVKMEERHACGLAGMASPVFNRGPSSPKTGAVSRETGLSDARRTPSVSPASSSRPCSTLLSGASNRHPTPSSAFSVSSPSSSVSSPPVCLRSQASSASLRPSEEGEVVDAPCGRRQSALSHAFSGKKSSQKSSGSFSQPRTLHLRLSDWSRRDRGPLRREGGDILLAESSADTLEPQPRLHLACDFPSVCSLTSPHTECRDLHVASRPVVVGEDALRDQRSLEEERREEAGSRGDAEAFGATPRNETTPAASVLSSAGAGTPCTSFVDADPRFCRRFPRAYLRLTSETSVADGEESGGFAGVSERARTDRAGGGDPGGVRRLLKRMHRLRQRPPCRERERQRGDSRDGFKHKASASAWFSGDAFRRELRKKCFQCSRTWRKLSRDPYSGAHARSVNIVDLYAAYDEVHEAPHNENLHSQLFSRVLSPSKRTGEKNDKASSAQRQKETARDTPIFASSNSQERVSTAPPTTLRRCLYTSHGFCGRERISLWIALVLIGILTALVSYFLDWGVDFVLLPLQENAVQRHSYTAIFAYSVACAVVATACCLLVPQSQGSGIPELRTVLSGSFLPDFCAWPTFFARCVGLLACICGGLSVGKEGPVVHLSAILATQLCRLRPLQALTASPSKLLSILDVAVAAGVTATFGTPFGGVLFSIEVTATFFLVHALWKSYFCCIFCVLTFRLLHERLSPIEQLYQGTQLPSFDVSWEVLSFAILGAVCGCLGGLFVWAASKVFQLSRKHVYPSAGRKILFVSAVMLALNVLSHHSVVLKSEDRLKLGEFFDVESLDTNKWSSHVFLSLFLFVIFKFAATILSVACPVPAGIFTPIFVCGAALGRLYGKILRHFVPTLSSPAAYALVGAASLAAGTTRTISVSMIVFELTGKLSHMIPVLLAVLIAYGVNGFFTISIYDVMLLIKDLPYVPKLKSMHAYNLQAKDIMAATAYSRRGVGTATAEGEGRGDSRDSRDVRLCTDGLSRRRVQNEDLPLTVEIELPWLRSEQARTSEKRYESTGKHDSSSRPSSPVPLLLKEKDAGNAVLMQSEEETTESSGDSPAGGSLSGVCRWSSSAVRTHEMGTELRGDHCGSDSMPGRGEGESSGDEIEETPDHDVGCFDETPSPEDEEDAFIVAIDKERSTVLDLVFCRLLYAGVAIPVVSSVAHPRVEGAVPLSALDRYLASLDIISVSPSAPTPAIFSPFSPRPLSRPPAFRDSRFPRRKRLSLQRLGGQVRRLLVRDSGRERRPYGSGERRRLENRGGRSRDPGPTQTQGADKPGKYVLWKATEEEEEVEEEEEEEEEETDAGLPGAEGRTEWRSCAETGRGSSSEEASGARMEIQERRRTEESPRTDADRKRGSRVAAARRHQRRQCHETDESGKEGTVAGQRNETEQRERTAMRRRQFVSDETMAHSERTRLATEEMRAEEEETLATVTRRILARVLALYSPVELLCLDSFPIDWTRLEVDAAPLCVLPGTPVSKVHFMFTMLFLGQVFVSDNAGLLLGVITKQSLMQADDAATSSLSPGTREGCQRQANTVKETFHLFSLLKSEIRRLCRPARLHARHKFPVRIS</sequence>
<keyword evidence="7 10" id="KW-0472">Membrane</keyword>
<evidence type="ECO:0000256" key="1">
    <source>
        <dbReference type="ARBA" id="ARBA00004141"/>
    </source>
</evidence>
<dbReference type="Pfam" id="PF00654">
    <property type="entry name" value="Voltage_CLC"/>
    <property type="match status" value="1"/>
</dbReference>
<feature type="transmembrane region" description="Helical" evidence="10">
    <location>
        <begin position="791"/>
        <end position="811"/>
    </location>
</feature>
<evidence type="ECO:0000256" key="6">
    <source>
        <dbReference type="ARBA" id="ARBA00023065"/>
    </source>
</evidence>
<evidence type="ECO:0000256" key="5">
    <source>
        <dbReference type="ARBA" id="ARBA00022989"/>
    </source>
</evidence>
<comment type="caution">
    <text evidence="11">The sequence shown here is derived from an EMBL/GenBank/DDBJ whole genome shotgun (WGS) entry which is preliminary data.</text>
</comment>
<evidence type="ECO:0000256" key="10">
    <source>
        <dbReference type="SAM" id="Phobius"/>
    </source>
</evidence>
<dbReference type="PANTHER" id="PTHR45720">
    <property type="entry name" value="CHLORIDE CHANNEL PROTEIN 2"/>
    <property type="match status" value="1"/>
</dbReference>
<feature type="compositionally biased region" description="Basic residues" evidence="9">
    <location>
        <begin position="363"/>
        <end position="375"/>
    </location>
</feature>
<feature type="transmembrane region" description="Helical" evidence="10">
    <location>
        <begin position="529"/>
        <end position="549"/>
    </location>
</feature>
<feature type="region of interest" description="Disordered" evidence="9">
    <location>
        <begin position="25"/>
        <end position="182"/>
    </location>
</feature>
<keyword evidence="12" id="KW-1185">Reference proteome</keyword>
<evidence type="ECO:0000256" key="9">
    <source>
        <dbReference type="SAM" id="MobiDB-lite"/>
    </source>
</evidence>
<dbReference type="PRINTS" id="PR00762">
    <property type="entry name" value="CLCHANNEL"/>
</dbReference>
<evidence type="ECO:0000256" key="4">
    <source>
        <dbReference type="ARBA" id="ARBA00022737"/>
    </source>
</evidence>
<feature type="compositionally biased region" description="Low complexity" evidence="9">
    <location>
        <begin position="86"/>
        <end position="99"/>
    </location>
</feature>
<feature type="compositionally biased region" description="Basic and acidic residues" evidence="9">
    <location>
        <begin position="34"/>
        <end position="51"/>
    </location>
</feature>
<feature type="compositionally biased region" description="Basic and acidic residues" evidence="9">
    <location>
        <begin position="257"/>
        <end position="278"/>
    </location>
</feature>
<protein>
    <submittedName>
        <fullName evidence="11">Chloride transporter, chloride channel (ClC) family protein</fullName>
    </submittedName>
</protein>
<dbReference type="GO" id="GO:0005247">
    <property type="term" value="F:voltage-gated chloride channel activity"/>
    <property type="evidence" value="ECO:0007669"/>
    <property type="project" value="TreeGrafter"/>
</dbReference>
<evidence type="ECO:0000313" key="12">
    <source>
        <dbReference type="Proteomes" id="UP000557509"/>
    </source>
</evidence>
<comment type="subcellular location">
    <subcellularLocation>
        <location evidence="1">Membrane</location>
        <topology evidence="1">Multi-pass membrane protein</topology>
    </subcellularLocation>
</comment>
<feature type="transmembrane region" description="Helical" evidence="10">
    <location>
        <begin position="863"/>
        <end position="883"/>
    </location>
</feature>
<reference evidence="11 12" key="1">
    <citation type="submission" date="2020-03" db="EMBL/GenBank/DDBJ databases">
        <title>Genome sequence of Toxoplasma gondii RH-88 strain.</title>
        <authorList>
            <person name="Lorenzi H.A."/>
            <person name="Venepally P."/>
            <person name="Rozenberg A."/>
            <person name="Sibley D."/>
        </authorList>
    </citation>
    <scope>NUCLEOTIDE SEQUENCE [LARGE SCALE GENOMIC DNA]</scope>
    <source>
        <strain evidence="11 12">RH-88</strain>
    </source>
</reference>
<dbReference type="InterPro" id="IPR001807">
    <property type="entry name" value="ClC"/>
</dbReference>
<feature type="compositionally biased region" description="Low complexity" evidence="9">
    <location>
        <begin position="1354"/>
        <end position="1369"/>
    </location>
</feature>
<keyword evidence="8" id="KW-0868">Chloride</keyword>
<feature type="region of interest" description="Disordered" evidence="9">
    <location>
        <begin position="1273"/>
        <end position="1433"/>
    </location>
</feature>
<feature type="region of interest" description="Disordered" evidence="9">
    <location>
        <begin position="257"/>
        <end position="302"/>
    </location>
</feature>
<feature type="region of interest" description="Disordered" evidence="9">
    <location>
        <begin position="1041"/>
        <end position="1066"/>
    </location>
</feature>
<organism evidence="11 12">
    <name type="scientific">Toxoplasma gondii</name>
    <dbReference type="NCBI Taxonomy" id="5811"/>
    <lineage>
        <taxon>Eukaryota</taxon>
        <taxon>Sar</taxon>
        <taxon>Alveolata</taxon>
        <taxon>Apicomplexa</taxon>
        <taxon>Conoidasida</taxon>
        <taxon>Coccidia</taxon>
        <taxon>Eucoccidiorida</taxon>
        <taxon>Eimeriorina</taxon>
        <taxon>Sarcocystidae</taxon>
        <taxon>Toxoplasma</taxon>
    </lineage>
</organism>
<feature type="compositionally biased region" description="Basic and acidic residues" evidence="9">
    <location>
        <begin position="1041"/>
        <end position="1057"/>
    </location>
</feature>
<feature type="compositionally biased region" description="Basic and acidic residues" evidence="9">
    <location>
        <begin position="1404"/>
        <end position="1413"/>
    </location>
</feature>
<evidence type="ECO:0000256" key="7">
    <source>
        <dbReference type="ARBA" id="ARBA00023136"/>
    </source>
</evidence>
<keyword evidence="3 10" id="KW-0812">Transmembrane</keyword>
<feature type="compositionally biased region" description="Low complexity" evidence="9">
    <location>
        <begin position="112"/>
        <end position="130"/>
    </location>
</feature>
<dbReference type="InterPro" id="IPR046342">
    <property type="entry name" value="CBS_dom_sf"/>
</dbReference>
<keyword evidence="5 10" id="KW-1133">Transmembrane helix</keyword>
<feature type="compositionally biased region" description="Basic and acidic residues" evidence="9">
    <location>
        <begin position="1371"/>
        <end position="1389"/>
    </location>
</feature>
<proteinExistence type="predicted"/>
<feature type="region of interest" description="Disordered" evidence="9">
    <location>
        <begin position="1080"/>
        <end position="1099"/>
    </location>
</feature>
<dbReference type="InterPro" id="IPR050970">
    <property type="entry name" value="Cl_channel_volt-gated"/>
</dbReference>
<feature type="transmembrane region" description="Helical" evidence="10">
    <location>
        <begin position="676"/>
        <end position="697"/>
    </location>
</feature>
<feature type="compositionally biased region" description="Polar residues" evidence="9">
    <location>
        <begin position="496"/>
        <end position="507"/>
    </location>
</feature>
<feature type="region of interest" description="Disordered" evidence="9">
    <location>
        <begin position="1113"/>
        <end position="1160"/>
    </location>
</feature>
<keyword evidence="2" id="KW-0813">Transport</keyword>
<dbReference type="PANTHER" id="PTHR45720:SF10">
    <property type="entry name" value="CHLORIDE CHANNEL PROTEIN 2"/>
    <property type="match status" value="1"/>
</dbReference>
<dbReference type="Gene3D" id="1.10.3080.10">
    <property type="entry name" value="Clc chloride channel"/>
    <property type="match status" value="1"/>
</dbReference>
<feature type="compositionally biased region" description="Basic and acidic residues" evidence="9">
    <location>
        <begin position="472"/>
        <end position="491"/>
    </location>
</feature>
<feature type="compositionally biased region" description="Basic and acidic residues" evidence="9">
    <location>
        <begin position="376"/>
        <end position="392"/>
    </location>
</feature>
<feature type="compositionally biased region" description="Basic residues" evidence="9">
    <location>
        <begin position="1390"/>
        <end position="1403"/>
    </location>
</feature>
<dbReference type="VEuPathDB" id="ToxoDB:TGME49_290330"/>
<evidence type="ECO:0000256" key="8">
    <source>
        <dbReference type="ARBA" id="ARBA00023214"/>
    </source>
</evidence>
<dbReference type="Gene3D" id="3.10.580.10">
    <property type="entry name" value="CBS-domain"/>
    <property type="match status" value="1"/>
</dbReference>
<feature type="compositionally biased region" description="Low complexity" evidence="9">
    <location>
        <begin position="165"/>
        <end position="180"/>
    </location>
</feature>
<dbReference type="SUPFAM" id="SSF54631">
    <property type="entry name" value="CBS-domain pair"/>
    <property type="match status" value="1"/>
</dbReference>
<feature type="compositionally biased region" description="Basic and acidic residues" evidence="9">
    <location>
        <begin position="1422"/>
        <end position="1431"/>
    </location>
</feature>
<feature type="compositionally biased region" description="Polar residues" evidence="9">
    <location>
        <begin position="286"/>
        <end position="297"/>
    </location>
</feature>
<feature type="transmembrane region" description="Helical" evidence="10">
    <location>
        <begin position="747"/>
        <end position="771"/>
    </location>
</feature>
<feature type="compositionally biased region" description="Basic and acidic residues" evidence="9">
    <location>
        <begin position="1113"/>
        <end position="1124"/>
    </location>
</feature>
<accession>A0A7J6KAN0</accession>
<gene>
    <name evidence="11" type="ORF">TGRH88_014970</name>
</gene>
<evidence type="ECO:0000256" key="2">
    <source>
        <dbReference type="ARBA" id="ARBA00022448"/>
    </source>
</evidence>
<keyword evidence="6" id="KW-0406">Ion transport</keyword>
<name>A0A7J6KAN0_TOXGO</name>
<dbReference type="EMBL" id="JAAUHK010000190">
    <property type="protein sequence ID" value="KAF4644503.1"/>
    <property type="molecule type" value="Genomic_DNA"/>
</dbReference>
<feature type="compositionally biased region" description="Polar residues" evidence="9">
    <location>
        <begin position="100"/>
        <end position="111"/>
    </location>
</feature>